<dbReference type="Proteomes" id="UP000583800">
    <property type="component" value="Unassembled WGS sequence"/>
</dbReference>
<organism evidence="1 2">
    <name type="scientific">Nonomuraea muscovyensis</name>
    <dbReference type="NCBI Taxonomy" id="1124761"/>
    <lineage>
        <taxon>Bacteria</taxon>
        <taxon>Bacillati</taxon>
        <taxon>Actinomycetota</taxon>
        <taxon>Actinomycetes</taxon>
        <taxon>Streptosporangiales</taxon>
        <taxon>Streptosporangiaceae</taxon>
        <taxon>Nonomuraea</taxon>
    </lineage>
</organism>
<keyword evidence="2" id="KW-1185">Reference proteome</keyword>
<comment type="caution">
    <text evidence="1">The sequence shown here is derived from an EMBL/GenBank/DDBJ whole genome shotgun (WGS) entry which is preliminary data.</text>
</comment>
<proteinExistence type="predicted"/>
<protein>
    <recommendedName>
        <fullName evidence="3">GAF domain-containing protein</fullName>
    </recommendedName>
</protein>
<evidence type="ECO:0008006" key="3">
    <source>
        <dbReference type="Google" id="ProtNLM"/>
    </source>
</evidence>
<dbReference type="RefSeq" id="WP_185086134.1">
    <property type="nucleotide sequence ID" value="NZ_JACHJB010000002.1"/>
</dbReference>
<sequence>MPCNRVDAAMRHLMTSLSGLDAAGLVDLLAGTAAAVTGAPCAGFVRVDPLGEEADVVHVHAPPGDPLRVRAWLAESGVLKALAVPPRRALLPRDASVGEPGFLALPVPPVPPVRREEVLVWVAGRDFGECEEHLLSRLATAAGRALEAASGLEAAVRILRGVHAFTGADGARPAPATASRPAPP</sequence>
<evidence type="ECO:0000313" key="2">
    <source>
        <dbReference type="Proteomes" id="UP000583800"/>
    </source>
</evidence>
<accession>A0A7X0F155</accession>
<evidence type="ECO:0000313" key="1">
    <source>
        <dbReference type="EMBL" id="MBB6348351.1"/>
    </source>
</evidence>
<name>A0A7X0F155_9ACTN</name>
<dbReference type="EMBL" id="JACHJB010000002">
    <property type="protein sequence ID" value="MBB6348351.1"/>
    <property type="molecule type" value="Genomic_DNA"/>
</dbReference>
<dbReference type="AlphaFoldDB" id="A0A7X0F155"/>
<reference evidence="1 2" key="1">
    <citation type="submission" date="2020-08" db="EMBL/GenBank/DDBJ databases">
        <title>Sequencing the genomes of 1000 actinobacteria strains.</title>
        <authorList>
            <person name="Klenk H.-P."/>
        </authorList>
    </citation>
    <scope>NUCLEOTIDE SEQUENCE [LARGE SCALE GENOMIC DNA]</scope>
    <source>
        <strain evidence="1 2">DSM 45913</strain>
    </source>
</reference>
<gene>
    <name evidence="1" type="ORF">FHU36_004896</name>
</gene>